<reference evidence="2 3" key="1">
    <citation type="submission" date="2018-11" db="EMBL/GenBank/DDBJ databases">
        <authorList>
            <consortium name="Pathogen Informatics"/>
        </authorList>
    </citation>
    <scope>NUCLEOTIDE SEQUENCE [LARGE SCALE GENOMIC DNA]</scope>
</reference>
<evidence type="ECO:0000256" key="1">
    <source>
        <dbReference type="SAM" id="Coils"/>
    </source>
</evidence>
<gene>
    <name evidence="2" type="ORF">WBA_LOCUS394</name>
</gene>
<evidence type="ECO:0000313" key="3">
    <source>
        <dbReference type="Proteomes" id="UP000270924"/>
    </source>
</evidence>
<protein>
    <submittedName>
        <fullName evidence="2">Uncharacterized protein</fullName>
    </submittedName>
</protein>
<sequence>MIQKALKERTSECDSLRKKVEKFERDRQQWENQKRALEAKQPMDVQMLQGQKRELTMQLDREQAEKQELFMQINSLIAQLADANRVTSDQQECNVLKDENEKLKKQITDILAVQSQLNTDVHNLQEEVRCKNQEVENAQDESKRLRLIMNNEKVQLESSIEELQRDLQMKSAALQSLMLAKQDIKTNEADPAMITQLTAENEELRGQIDEIRNEIKGRVSEIEEVKSDSEKEIGKLQSELNSALETIQKGEAELSSMRNNVSKLQSVV</sequence>
<dbReference type="OrthoDB" id="5832686at2759"/>
<dbReference type="Gene3D" id="1.10.287.1490">
    <property type="match status" value="1"/>
</dbReference>
<dbReference type="Proteomes" id="UP000270924">
    <property type="component" value="Unassembled WGS sequence"/>
</dbReference>
<name>A0A3P7F827_WUCBA</name>
<feature type="coiled-coil region" evidence="1">
    <location>
        <begin position="6"/>
        <end position="267"/>
    </location>
</feature>
<accession>A0A3P7F827</accession>
<dbReference type="InParanoid" id="A0A3P7F827"/>
<dbReference type="AlphaFoldDB" id="A0A3P7F827"/>
<dbReference type="OMA" id="NNEMDGM"/>
<keyword evidence="3" id="KW-1185">Reference proteome</keyword>
<keyword evidence="1" id="KW-0175">Coiled coil</keyword>
<proteinExistence type="predicted"/>
<organism evidence="2 3">
    <name type="scientific">Wuchereria bancrofti</name>
    <dbReference type="NCBI Taxonomy" id="6293"/>
    <lineage>
        <taxon>Eukaryota</taxon>
        <taxon>Metazoa</taxon>
        <taxon>Ecdysozoa</taxon>
        <taxon>Nematoda</taxon>
        <taxon>Chromadorea</taxon>
        <taxon>Rhabditida</taxon>
        <taxon>Spirurina</taxon>
        <taxon>Spiruromorpha</taxon>
        <taxon>Filarioidea</taxon>
        <taxon>Onchocercidae</taxon>
        <taxon>Wuchereria</taxon>
    </lineage>
</organism>
<dbReference type="EMBL" id="UYWW01000050">
    <property type="protein sequence ID" value="VDM07008.1"/>
    <property type="molecule type" value="Genomic_DNA"/>
</dbReference>
<evidence type="ECO:0000313" key="2">
    <source>
        <dbReference type="EMBL" id="VDM07008.1"/>
    </source>
</evidence>